<accession>C8XCG0</accession>
<gene>
    <name evidence="1" type="ordered locus">Namu_1118</name>
</gene>
<dbReference type="AlphaFoldDB" id="C8XCG0"/>
<dbReference type="HOGENOM" id="CLU_2684050_0_0_11"/>
<proteinExistence type="predicted"/>
<dbReference type="EMBL" id="CP001737">
    <property type="protein sequence ID" value="ACV77525.1"/>
    <property type="molecule type" value="Genomic_DNA"/>
</dbReference>
<dbReference type="KEGG" id="nml:Namu_1118"/>
<dbReference type="InParanoid" id="C8XCG0"/>
<organism evidence="1 2">
    <name type="scientific">Nakamurella multipartita (strain ATCC 700099 / DSM 44233 / CIP 104796 / JCM 9543 / NBRC 105858 / Y-104)</name>
    <name type="common">Microsphaera multipartita</name>
    <dbReference type="NCBI Taxonomy" id="479431"/>
    <lineage>
        <taxon>Bacteria</taxon>
        <taxon>Bacillati</taxon>
        <taxon>Actinomycetota</taxon>
        <taxon>Actinomycetes</taxon>
        <taxon>Nakamurellales</taxon>
        <taxon>Nakamurellaceae</taxon>
        <taxon>Nakamurella</taxon>
    </lineage>
</organism>
<name>C8XCG0_NAKMY</name>
<reference evidence="1 2" key="2">
    <citation type="journal article" date="2010" name="Stand. Genomic Sci.">
        <title>Complete genome sequence of Nakamurella multipartita type strain (Y-104).</title>
        <authorList>
            <person name="Tice H."/>
            <person name="Mayilraj S."/>
            <person name="Sims D."/>
            <person name="Lapidus A."/>
            <person name="Nolan M."/>
            <person name="Lucas S."/>
            <person name="Glavina Del Rio T."/>
            <person name="Copeland A."/>
            <person name="Cheng J.F."/>
            <person name="Meincke L."/>
            <person name="Bruce D."/>
            <person name="Goodwin L."/>
            <person name="Pitluck S."/>
            <person name="Ivanova N."/>
            <person name="Mavromatis K."/>
            <person name="Ovchinnikova G."/>
            <person name="Pati A."/>
            <person name="Chen A."/>
            <person name="Palaniappan K."/>
            <person name="Land M."/>
            <person name="Hauser L."/>
            <person name="Chang Y.J."/>
            <person name="Jeffries C.D."/>
            <person name="Detter J.C."/>
            <person name="Brettin T."/>
            <person name="Rohde M."/>
            <person name="Goker M."/>
            <person name="Bristow J."/>
            <person name="Eisen J.A."/>
            <person name="Markowitz V."/>
            <person name="Hugenholtz P."/>
            <person name="Kyrpides N.C."/>
            <person name="Klenk H.P."/>
            <person name="Chen F."/>
        </authorList>
    </citation>
    <scope>NUCLEOTIDE SEQUENCE [LARGE SCALE GENOMIC DNA]</scope>
    <source>
        <strain evidence="2">ATCC 700099 / DSM 44233 / CIP 104796 / JCM 9543 / NBRC 105858 / Y-104</strain>
    </source>
</reference>
<evidence type="ECO:0000313" key="2">
    <source>
        <dbReference type="Proteomes" id="UP000002218"/>
    </source>
</evidence>
<evidence type="ECO:0000313" key="1">
    <source>
        <dbReference type="EMBL" id="ACV77525.1"/>
    </source>
</evidence>
<protein>
    <submittedName>
        <fullName evidence="1">Uncharacterized protein</fullName>
    </submittedName>
</protein>
<dbReference type="Proteomes" id="UP000002218">
    <property type="component" value="Chromosome"/>
</dbReference>
<reference evidence="2" key="1">
    <citation type="submission" date="2009-09" db="EMBL/GenBank/DDBJ databases">
        <title>The complete genome of Nakamurella multipartita DSM 44233.</title>
        <authorList>
            <consortium name="US DOE Joint Genome Institute (JGI-PGF)"/>
            <person name="Lucas S."/>
            <person name="Copeland A."/>
            <person name="Lapidus A."/>
            <person name="Glavina del Rio T."/>
            <person name="Dalin E."/>
            <person name="Tice H."/>
            <person name="Bruce D."/>
            <person name="Goodwin L."/>
            <person name="Pitluck S."/>
            <person name="Kyrpides N."/>
            <person name="Mavromatis K."/>
            <person name="Ivanova N."/>
            <person name="Ovchinnikova G."/>
            <person name="Sims D."/>
            <person name="Meincke L."/>
            <person name="Brettin T."/>
            <person name="Detter J.C."/>
            <person name="Han C."/>
            <person name="Larimer F."/>
            <person name="Land M."/>
            <person name="Hauser L."/>
            <person name="Markowitz V."/>
            <person name="Cheng J.-F."/>
            <person name="Hugenholtz P."/>
            <person name="Woyke T."/>
            <person name="Wu D."/>
            <person name="Klenk H.-P."/>
            <person name="Eisen J.A."/>
        </authorList>
    </citation>
    <scope>NUCLEOTIDE SEQUENCE [LARGE SCALE GENOMIC DNA]</scope>
    <source>
        <strain evidence="2">ATCC 700099 / DSM 44233 / CIP 104796 / JCM 9543 / NBRC 105858 / Y-104</strain>
    </source>
</reference>
<sequence length="74" mass="7477">MVVPLGACTIPTVQGTDGHPVGPIRIPGDVKLSPIGCRAGWQATKAARTGPAFPTYSPVALAMISFATLAGTSE</sequence>
<keyword evidence="2" id="KW-1185">Reference proteome</keyword>